<sequence precursor="true">MFAFRIFIVLVFASAVTPSVEAQLFRFRANANYDARGYAKPQYGYPSGYDADAYRYTQVQPRATYVPSQRYAMQAQTPPCYRNQNGTTYAQQAAQQQQQQNQQRTASANPNQAASQTQVVVVTYRDPYSGRLYQRQYRVPQPQAPANREDSTSLAANKADNDKDAPTTPISTANQIGVSTPGESLLLNAGKVATTSFESPASADESGVEYSILSTPDSGSESNAASNSVQETALPILELPESTPDPESPELEITGDDLNLDLPPLESDGSN</sequence>
<dbReference type="EMBL" id="CP042912">
    <property type="protein sequence ID" value="QEG22499.1"/>
    <property type="molecule type" value="Genomic_DNA"/>
</dbReference>
<feature type="region of interest" description="Disordered" evidence="1">
    <location>
        <begin position="78"/>
        <end position="118"/>
    </location>
</feature>
<keyword evidence="2" id="KW-0732">Signal</keyword>
<accession>A0A5B9PAI1</accession>
<evidence type="ECO:0000256" key="1">
    <source>
        <dbReference type="SAM" id="MobiDB-lite"/>
    </source>
</evidence>
<reference evidence="3 4" key="1">
    <citation type="submission" date="2019-08" db="EMBL/GenBank/DDBJ databases">
        <title>Deep-cultivation of Planctomycetes and their phenomic and genomic characterization uncovers novel biology.</title>
        <authorList>
            <person name="Wiegand S."/>
            <person name="Jogler M."/>
            <person name="Boedeker C."/>
            <person name="Pinto D."/>
            <person name="Vollmers J."/>
            <person name="Rivas-Marin E."/>
            <person name="Kohn T."/>
            <person name="Peeters S.H."/>
            <person name="Heuer A."/>
            <person name="Rast P."/>
            <person name="Oberbeckmann S."/>
            <person name="Bunk B."/>
            <person name="Jeske O."/>
            <person name="Meyerdierks A."/>
            <person name="Storesund J.E."/>
            <person name="Kallscheuer N."/>
            <person name="Luecker S."/>
            <person name="Lage O.M."/>
            <person name="Pohl T."/>
            <person name="Merkel B.J."/>
            <person name="Hornburger P."/>
            <person name="Mueller R.-W."/>
            <person name="Bruemmer F."/>
            <person name="Labrenz M."/>
            <person name="Spormann A.M."/>
            <person name="Op den Camp H."/>
            <person name="Overmann J."/>
            <person name="Amann R."/>
            <person name="Jetten M.S.M."/>
            <person name="Mascher T."/>
            <person name="Medema M.H."/>
            <person name="Devos D.P."/>
            <person name="Kaster A.-K."/>
            <person name="Ovreas L."/>
            <person name="Rohde M."/>
            <person name="Galperin M.Y."/>
            <person name="Jogler C."/>
        </authorList>
    </citation>
    <scope>NUCLEOTIDE SEQUENCE [LARGE SCALE GENOMIC DNA]</scope>
    <source>
        <strain evidence="3 4">FC18</strain>
    </source>
</reference>
<dbReference type="Proteomes" id="UP000322214">
    <property type="component" value="Chromosome"/>
</dbReference>
<proteinExistence type="predicted"/>
<dbReference type="KEGG" id="mff:MFFC18_23800"/>
<evidence type="ECO:0000313" key="4">
    <source>
        <dbReference type="Proteomes" id="UP000322214"/>
    </source>
</evidence>
<organism evidence="3 4">
    <name type="scientific">Mariniblastus fucicola</name>
    <dbReference type="NCBI Taxonomy" id="980251"/>
    <lineage>
        <taxon>Bacteria</taxon>
        <taxon>Pseudomonadati</taxon>
        <taxon>Planctomycetota</taxon>
        <taxon>Planctomycetia</taxon>
        <taxon>Pirellulales</taxon>
        <taxon>Pirellulaceae</taxon>
        <taxon>Mariniblastus</taxon>
    </lineage>
</organism>
<feature type="compositionally biased region" description="Acidic residues" evidence="1">
    <location>
        <begin position="247"/>
        <end position="259"/>
    </location>
</feature>
<feature type="compositionally biased region" description="Polar residues" evidence="1">
    <location>
        <begin position="78"/>
        <end position="89"/>
    </location>
</feature>
<feature type="signal peptide" evidence="2">
    <location>
        <begin position="1"/>
        <end position="22"/>
    </location>
</feature>
<feature type="region of interest" description="Disordered" evidence="1">
    <location>
        <begin position="134"/>
        <end position="177"/>
    </location>
</feature>
<evidence type="ECO:0000256" key="2">
    <source>
        <dbReference type="SAM" id="SignalP"/>
    </source>
</evidence>
<feature type="compositionally biased region" description="Polar residues" evidence="1">
    <location>
        <begin position="104"/>
        <end position="115"/>
    </location>
</feature>
<feature type="compositionally biased region" description="Polar residues" evidence="1">
    <location>
        <begin position="212"/>
        <end position="231"/>
    </location>
</feature>
<name>A0A5B9PAI1_9BACT</name>
<dbReference type="AlphaFoldDB" id="A0A5B9PAI1"/>
<protein>
    <submittedName>
        <fullName evidence="3">Uncharacterized protein</fullName>
    </submittedName>
</protein>
<dbReference type="RefSeq" id="WP_075086483.1">
    <property type="nucleotide sequence ID" value="NZ_CP042912.1"/>
</dbReference>
<gene>
    <name evidence="3" type="ORF">MFFC18_23800</name>
</gene>
<keyword evidence="4" id="KW-1185">Reference proteome</keyword>
<feature type="compositionally biased region" description="Polar residues" evidence="1">
    <location>
        <begin position="168"/>
        <end position="177"/>
    </location>
</feature>
<feature type="compositionally biased region" description="Low complexity" evidence="1">
    <location>
        <begin position="90"/>
        <end position="103"/>
    </location>
</feature>
<feature type="region of interest" description="Disordered" evidence="1">
    <location>
        <begin position="197"/>
        <end position="271"/>
    </location>
</feature>
<evidence type="ECO:0000313" key="3">
    <source>
        <dbReference type="EMBL" id="QEG22499.1"/>
    </source>
</evidence>
<feature type="chain" id="PRO_5022964481" evidence="2">
    <location>
        <begin position="23"/>
        <end position="271"/>
    </location>
</feature>